<dbReference type="GO" id="GO:1990904">
    <property type="term" value="C:ribonucleoprotein complex"/>
    <property type="evidence" value="ECO:0007669"/>
    <property type="project" value="UniProtKB-KW"/>
</dbReference>
<dbReference type="Proteomes" id="UP000076962">
    <property type="component" value="Unassembled WGS sequence"/>
</dbReference>
<evidence type="ECO:0000313" key="6">
    <source>
        <dbReference type="EMBL" id="OAD20236.1"/>
    </source>
</evidence>
<evidence type="ECO:0000256" key="4">
    <source>
        <dbReference type="RuleBase" id="RU003619"/>
    </source>
</evidence>
<evidence type="ECO:0000313" key="7">
    <source>
        <dbReference type="Proteomes" id="UP000076962"/>
    </source>
</evidence>
<sequence>MPRKRIIAKRVILPDPKYGDETIAKFINIVMKNGKKSVAEGIVYGALA</sequence>
<dbReference type="PROSITE" id="PS00052">
    <property type="entry name" value="RIBOSOMAL_S7"/>
    <property type="match status" value="1"/>
</dbReference>
<reference evidence="6 7" key="1">
    <citation type="submission" date="2016-05" db="EMBL/GenBank/DDBJ databases">
        <title>Single-cell genome of chain-forming Candidatus Thiomargarita nelsonii and comparison to other large sulfur-oxidizing bacteria.</title>
        <authorList>
            <person name="Winkel M."/>
            <person name="Salman V."/>
            <person name="Woyke T."/>
            <person name="Schulz-Vogt H."/>
            <person name="Richter M."/>
            <person name="Flood B."/>
            <person name="Bailey J."/>
            <person name="Amann R."/>
            <person name="Mussmann M."/>
        </authorList>
    </citation>
    <scope>NUCLEOTIDE SEQUENCE [LARGE SCALE GENOMIC DNA]</scope>
    <source>
        <strain evidence="6 7">THI036</strain>
    </source>
</reference>
<feature type="domain" description="Small ribosomal subunit protein uS7" evidence="5">
    <location>
        <begin position="2"/>
        <end position="47"/>
    </location>
</feature>
<dbReference type="AlphaFoldDB" id="A0A0A6NXQ8"/>
<dbReference type="GO" id="GO:0003735">
    <property type="term" value="F:structural constituent of ribosome"/>
    <property type="evidence" value="ECO:0007669"/>
    <property type="project" value="InterPro"/>
</dbReference>
<dbReference type="InterPro" id="IPR023798">
    <property type="entry name" value="Ribosomal_uS7_dom"/>
</dbReference>
<evidence type="ECO:0000259" key="5">
    <source>
        <dbReference type="Pfam" id="PF00177"/>
    </source>
</evidence>
<keyword evidence="7" id="KW-1185">Reference proteome</keyword>
<keyword evidence="2 4" id="KW-0689">Ribosomal protein</keyword>
<dbReference type="Pfam" id="PF00177">
    <property type="entry name" value="Ribosomal_S7"/>
    <property type="match status" value="1"/>
</dbReference>
<gene>
    <name evidence="6" type="ORF">THIOM_004077</name>
</gene>
<dbReference type="GO" id="GO:0005840">
    <property type="term" value="C:ribosome"/>
    <property type="evidence" value="ECO:0007669"/>
    <property type="project" value="UniProtKB-KW"/>
</dbReference>
<dbReference type="GO" id="GO:0003723">
    <property type="term" value="F:RNA binding"/>
    <property type="evidence" value="ECO:0007669"/>
    <property type="project" value="InterPro"/>
</dbReference>
<evidence type="ECO:0000256" key="3">
    <source>
        <dbReference type="ARBA" id="ARBA00023274"/>
    </source>
</evidence>
<protein>
    <submittedName>
        <fullName evidence="6">30S ribosomal protein S7</fullName>
    </submittedName>
</protein>
<evidence type="ECO:0000256" key="2">
    <source>
        <dbReference type="ARBA" id="ARBA00022980"/>
    </source>
</evidence>
<comment type="similarity">
    <text evidence="1 4">Belongs to the universal ribosomal protein uS7 family.</text>
</comment>
<dbReference type="SUPFAM" id="SSF47973">
    <property type="entry name" value="Ribosomal protein S7"/>
    <property type="match status" value="1"/>
</dbReference>
<dbReference type="GO" id="GO:0006412">
    <property type="term" value="P:translation"/>
    <property type="evidence" value="ECO:0007669"/>
    <property type="project" value="InterPro"/>
</dbReference>
<organism evidence="6 7">
    <name type="scientific">Candidatus Thiomargarita nelsonii</name>
    <dbReference type="NCBI Taxonomy" id="1003181"/>
    <lineage>
        <taxon>Bacteria</taxon>
        <taxon>Pseudomonadati</taxon>
        <taxon>Pseudomonadota</taxon>
        <taxon>Gammaproteobacteria</taxon>
        <taxon>Thiotrichales</taxon>
        <taxon>Thiotrichaceae</taxon>
        <taxon>Thiomargarita</taxon>
    </lineage>
</organism>
<dbReference type="EMBL" id="LUTY01002507">
    <property type="protein sequence ID" value="OAD20236.1"/>
    <property type="molecule type" value="Genomic_DNA"/>
</dbReference>
<keyword evidence="3 4" id="KW-0687">Ribonucleoprotein</keyword>
<comment type="caution">
    <text evidence="6">The sequence shown here is derived from an EMBL/GenBank/DDBJ whole genome shotgun (WGS) entry which is preliminary data.</text>
</comment>
<name>A0A0A6NXQ8_9GAMM</name>
<dbReference type="Gene3D" id="1.10.455.10">
    <property type="entry name" value="Ribosomal protein S7 domain"/>
    <property type="match status" value="1"/>
</dbReference>
<feature type="non-terminal residue" evidence="6">
    <location>
        <position position="48"/>
    </location>
</feature>
<proteinExistence type="inferred from homology"/>
<dbReference type="InterPro" id="IPR020606">
    <property type="entry name" value="Ribosomal_uS7_CS"/>
</dbReference>
<accession>A0A0A6NXQ8</accession>
<dbReference type="InterPro" id="IPR036823">
    <property type="entry name" value="Ribosomal_uS7_dom_sf"/>
</dbReference>
<evidence type="ECO:0000256" key="1">
    <source>
        <dbReference type="ARBA" id="ARBA00007151"/>
    </source>
</evidence>